<proteinExistence type="predicted"/>
<feature type="transmembrane region" description="Helical" evidence="1">
    <location>
        <begin position="181"/>
        <end position="205"/>
    </location>
</feature>
<keyword evidence="3" id="KW-1185">Reference proteome</keyword>
<keyword evidence="1" id="KW-0472">Membrane</keyword>
<keyword evidence="1" id="KW-1133">Transmembrane helix</keyword>
<evidence type="ECO:0000256" key="1">
    <source>
        <dbReference type="SAM" id="Phobius"/>
    </source>
</evidence>
<keyword evidence="1" id="KW-0812">Transmembrane</keyword>
<gene>
    <name evidence="2" type="ORF">M408DRAFT_30967</name>
</gene>
<accession>A0A0C2VZM9</accession>
<dbReference type="STRING" id="933852.A0A0C2VZM9"/>
<dbReference type="AlphaFoldDB" id="A0A0C2VZM9"/>
<organism evidence="2 3">
    <name type="scientific">Serendipita vermifera MAFF 305830</name>
    <dbReference type="NCBI Taxonomy" id="933852"/>
    <lineage>
        <taxon>Eukaryota</taxon>
        <taxon>Fungi</taxon>
        <taxon>Dikarya</taxon>
        <taxon>Basidiomycota</taxon>
        <taxon>Agaricomycotina</taxon>
        <taxon>Agaricomycetes</taxon>
        <taxon>Sebacinales</taxon>
        <taxon>Serendipitaceae</taxon>
        <taxon>Serendipita</taxon>
    </lineage>
</organism>
<dbReference type="EMBL" id="KN824558">
    <property type="protein sequence ID" value="KIM19743.1"/>
    <property type="molecule type" value="Genomic_DNA"/>
</dbReference>
<reference evidence="3" key="2">
    <citation type="submission" date="2015-01" db="EMBL/GenBank/DDBJ databases">
        <title>Evolutionary Origins and Diversification of the Mycorrhizal Mutualists.</title>
        <authorList>
            <consortium name="DOE Joint Genome Institute"/>
            <consortium name="Mycorrhizal Genomics Consortium"/>
            <person name="Kohler A."/>
            <person name="Kuo A."/>
            <person name="Nagy L.G."/>
            <person name="Floudas D."/>
            <person name="Copeland A."/>
            <person name="Barry K.W."/>
            <person name="Cichocki N."/>
            <person name="Veneault-Fourrey C."/>
            <person name="LaButti K."/>
            <person name="Lindquist E.A."/>
            <person name="Lipzen A."/>
            <person name="Lundell T."/>
            <person name="Morin E."/>
            <person name="Murat C."/>
            <person name="Riley R."/>
            <person name="Ohm R."/>
            <person name="Sun H."/>
            <person name="Tunlid A."/>
            <person name="Henrissat B."/>
            <person name="Grigoriev I.V."/>
            <person name="Hibbett D.S."/>
            <person name="Martin F."/>
        </authorList>
    </citation>
    <scope>NUCLEOTIDE SEQUENCE [LARGE SCALE GENOMIC DNA]</scope>
    <source>
        <strain evidence="3">MAFF 305830</strain>
    </source>
</reference>
<evidence type="ECO:0000313" key="2">
    <source>
        <dbReference type="EMBL" id="KIM19743.1"/>
    </source>
</evidence>
<sequence>MSLAGEIPRTRGSSAQVEFMLNFLNVDVAARTMTTEWCPRALNCSEHPVILFAFDIHLLEYDAMVDEINNQVIFPYNSSKVCTGATRSDQLCVNGFKTVSRLMSNPSHKAWAGATFRAYPYDRYFTEISVFAKQSNSGDNVGINIAKVIGTPLDFKISVDSSISVNVKDEMRIHFAIERSVGTVTIIWIFGATIWIFALGLLLRTCALLVEGPTSPHQIAKLESIILPLGAVFTVMTVRASIPSIPPGFGTRLGKYLRIYPTLHFYVLLQLLYALFPAPAQVGQEDTGSSREG</sequence>
<dbReference type="Proteomes" id="UP000054097">
    <property type="component" value="Unassembled WGS sequence"/>
</dbReference>
<feature type="transmembrane region" description="Helical" evidence="1">
    <location>
        <begin position="257"/>
        <end position="276"/>
    </location>
</feature>
<name>A0A0C2VZM9_SERVB</name>
<reference evidence="2 3" key="1">
    <citation type="submission" date="2014-04" db="EMBL/GenBank/DDBJ databases">
        <authorList>
            <consortium name="DOE Joint Genome Institute"/>
            <person name="Kuo A."/>
            <person name="Zuccaro A."/>
            <person name="Kohler A."/>
            <person name="Nagy L.G."/>
            <person name="Floudas D."/>
            <person name="Copeland A."/>
            <person name="Barry K.W."/>
            <person name="Cichocki N."/>
            <person name="Veneault-Fourrey C."/>
            <person name="LaButti K."/>
            <person name="Lindquist E.A."/>
            <person name="Lipzen A."/>
            <person name="Lundell T."/>
            <person name="Morin E."/>
            <person name="Murat C."/>
            <person name="Sun H."/>
            <person name="Tunlid A."/>
            <person name="Henrissat B."/>
            <person name="Grigoriev I.V."/>
            <person name="Hibbett D.S."/>
            <person name="Martin F."/>
            <person name="Nordberg H.P."/>
            <person name="Cantor M.N."/>
            <person name="Hua S.X."/>
        </authorList>
    </citation>
    <scope>NUCLEOTIDE SEQUENCE [LARGE SCALE GENOMIC DNA]</scope>
    <source>
        <strain evidence="2 3">MAFF 305830</strain>
    </source>
</reference>
<feature type="transmembrane region" description="Helical" evidence="1">
    <location>
        <begin position="225"/>
        <end position="245"/>
    </location>
</feature>
<dbReference type="HOGENOM" id="CLU_950487_0_0_1"/>
<dbReference type="OrthoDB" id="2923771at2759"/>
<protein>
    <submittedName>
        <fullName evidence="2">Uncharacterized protein</fullName>
    </submittedName>
</protein>
<evidence type="ECO:0000313" key="3">
    <source>
        <dbReference type="Proteomes" id="UP000054097"/>
    </source>
</evidence>